<evidence type="ECO:0000313" key="1">
    <source>
        <dbReference type="EMBL" id="BES98287.1"/>
    </source>
</evidence>
<dbReference type="Proteomes" id="UP001307889">
    <property type="component" value="Chromosome 9"/>
</dbReference>
<gene>
    <name evidence="1" type="ORF">NTJ_11102</name>
</gene>
<organism evidence="1 2">
    <name type="scientific">Nesidiocoris tenuis</name>
    <dbReference type="NCBI Taxonomy" id="355587"/>
    <lineage>
        <taxon>Eukaryota</taxon>
        <taxon>Metazoa</taxon>
        <taxon>Ecdysozoa</taxon>
        <taxon>Arthropoda</taxon>
        <taxon>Hexapoda</taxon>
        <taxon>Insecta</taxon>
        <taxon>Pterygota</taxon>
        <taxon>Neoptera</taxon>
        <taxon>Paraneoptera</taxon>
        <taxon>Hemiptera</taxon>
        <taxon>Heteroptera</taxon>
        <taxon>Panheteroptera</taxon>
        <taxon>Cimicomorpha</taxon>
        <taxon>Miridae</taxon>
        <taxon>Dicyphina</taxon>
        <taxon>Nesidiocoris</taxon>
    </lineage>
</organism>
<proteinExistence type="predicted"/>
<protein>
    <submittedName>
        <fullName evidence="1">Uncharacterized protein</fullName>
    </submittedName>
</protein>
<accession>A0ABN7B697</accession>
<dbReference type="EMBL" id="AP028917">
    <property type="protein sequence ID" value="BES98287.1"/>
    <property type="molecule type" value="Genomic_DNA"/>
</dbReference>
<evidence type="ECO:0000313" key="2">
    <source>
        <dbReference type="Proteomes" id="UP001307889"/>
    </source>
</evidence>
<reference evidence="1 2" key="1">
    <citation type="submission" date="2023-09" db="EMBL/GenBank/DDBJ databases">
        <title>Nesidiocoris tenuis whole genome shotgun sequence.</title>
        <authorList>
            <person name="Shibata T."/>
            <person name="Shimoda M."/>
            <person name="Kobayashi T."/>
            <person name="Uehara T."/>
        </authorList>
    </citation>
    <scope>NUCLEOTIDE SEQUENCE [LARGE SCALE GENOMIC DNA]</scope>
    <source>
        <strain evidence="1 2">Japan</strain>
    </source>
</reference>
<sequence length="136" mass="14901">MGALGLYESTPDDNAKRRTIGFLMGAPRLYEYTTRQCVASYHRLPHGCTSALRVHHSTVRSVVPSAFSWVHSVSMRVHPTTMRSVVPSAPLWGHLGSTSTPATISAMGVLALFAGYQYQCTRESTAAILTYLMNIL</sequence>
<name>A0ABN7B697_9HEMI</name>
<keyword evidence="2" id="KW-1185">Reference proteome</keyword>